<keyword evidence="1" id="KW-0472">Membrane</keyword>
<protein>
    <submittedName>
        <fullName evidence="2">Uncharacterized protein</fullName>
    </submittedName>
</protein>
<organism evidence="2 3">
    <name type="scientific">Macrostomum lignano</name>
    <dbReference type="NCBI Taxonomy" id="282301"/>
    <lineage>
        <taxon>Eukaryota</taxon>
        <taxon>Metazoa</taxon>
        <taxon>Spiralia</taxon>
        <taxon>Lophotrochozoa</taxon>
        <taxon>Platyhelminthes</taxon>
        <taxon>Rhabditophora</taxon>
        <taxon>Macrostomorpha</taxon>
        <taxon>Macrostomida</taxon>
        <taxon>Macrostomidae</taxon>
        <taxon>Macrostomum</taxon>
    </lineage>
</organism>
<proteinExistence type="predicted"/>
<evidence type="ECO:0000313" key="2">
    <source>
        <dbReference type="EMBL" id="PAA63209.1"/>
    </source>
</evidence>
<evidence type="ECO:0000256" key="1">
    <source>
        <dbReference type="SAM" id="Phobius"/>
    </source>
</evidence>
<name>A0A267EQT8_9PLAT</name>
<reference evidence="2 3" key="1">
    <citation type="submission" date="2017-06" db="EMBL/GenBank/DDBJ databases">
        <title>A platform for efficient transgenesis in Macrostomum lignano, a flatworm model organism for stem cell research.</title>
        <authorList>
            <person name="Berezikov E."/>
        </authorList>
    </citation>
    <scope>NUCLEOTIDE SEQUENCE [LARGE SCALE GENOMIC DNA]</scope>
    <source>
        <strain evidence="2">DV1</strain>
        <tissue evidence="2">Whole organism</tissue>
    </source>
</reference>
<comment type="caution">
    <text evidence="2">The sequence shown here is derived from an EMBL/GenBank/DDBJ whole genome shotgun (WGS) entry which is preliminary data.</text>
</comment>
<evidence type="ECO:0000313" key="3">
    <source>
        <dbReference type="Proteomes" id="UP000215902"/>
    </source>
</evidence>
<gene>
    <name evidence="2" type="ORF">BOX15_Mlig003555g1</name>
</gene>
<dbReference type="EMBL" id="NIVC01001863">
    <property type="protein sequence ID" value="PAA63209.1"/>
    <property type="molecule type" value="Genomic_DNA"/>
</dbReference>
<accession>A0A267EQT8</accession>
<dbReference type="AlphaFoldDB" id="A0A267EQT8"/>
<dbReference type="Proteomes" id="UP000215902">
    <property type="component" value="Unassembled WGS sequence"/>
</dbReference>
<keyword evidence="1" id="KW-0812">Transmembrane</keyword>
<keyword evidence="3" id="KW-1185">Reference proteome</keyword>
<sequence length="78" mass="8763">METFSERPLHTYNSLATARMTFTGRLTHLATFLALVPLLICVLHTEAVITDSDDYRALPQDFNGLEKKASQRVLAQVN</sequence>
<keyword evidence="1" id="KW-1133">Transmembrane helix</keyword>
<feature type="transmembrane region" description="Helical" evidence="1">
    <location>
        <begin position="29"/>
        <end position="49"/>
    </location>
</feature>